<dbReference type="RefSeq" id="WP_066089373.1">
    <property type="nucleotide sequence ID" value="NZ_CP017476.1"/>
</dbReference>
<evidence type="ECO:0000256" key="2">
    <source>
        <dbReference type="SAM" id="SignalP"/>
    </source>
</evidence>
<evidence type="ECO:0000313" key="3">
    <source>
        <dbReference type="EMBL" id="AOW14095.1"/>
    </source>
</evidence>
<proteinExistence type="predicted"/>
<feature type="chain" id="PRO_5043971674" evidence="2">
    <location>
        <begin position="33"/>
        <end position="293"/>
    </location>
</feature>
<evidence type="ECO:0000313" key="5">
    <source>
        <dbReference type="Proteomes" id="UP000185657"/>
    </source>
</evidence>
<feature type="region of interest" description="Disordered" evidence="1">
    <location>
        <begin position="270"/>
        <end position="293"/>
    </location>
</feature>
<evidence type="ECO:0000313" key="4">
    <source>
        <dbReference type="EMBL" id="OAD42184.1"/>
    </source>
</evidence>
<dbReference type="Proteomes" id="UP000185680">
    <property type="component" value="Chromosome"/>
</dbReference>
<evidence type="ECO:0000313" key="6">
    <source>
        <dbReference type="Proteomes" id="UP000185680"/>
    </source>
</evidence>
<dbReference type="STRING" id="1763535.LPB072_15865"/>
<reference evidence="4 5" key="1">
    <citation type="submission" date="2016-02" db="EMBL/GenBank/DDBJ databases">
        <title>Draft genome sequence of Hydrogenophaga sp. LPB0072.</title>
        <authorList>
            <person name="Shin S.-K."/>
            <person name="Yi H."/>
        </authorList>
    </citation>
    <scope>NUCLEOTIDE SEQUENCE [LARGE SCALE GENOMIC DNA]</scope>
    <source>
        <strain evidence="4 5">LPB0072</strain>
    </source>
</reference>
<dbReference type="EMBL" id="LVWD01000011">
    <property type="protein sequence ID" value="OAD42184.1"/>
    <property type="molecule type" value="Genomic_DNA"/>
</dbReference>
<feature type="region of interest" description="Disordered" evidence="1">
    <location>
        <begin position="163"/>
        <end position="238"/>
    </location>
</feature>
<keyword evidence="2" id="KW-0732">Signal</keyword>
<protein>
    <submittedName>
        <fullName evidence="3">Uncharacterized protein</fullName>
    </submittedName>
</protein>
<dbReference type="KEGG" id="hyl:LPB072_15865"/>
<dbReference type="EMBL" id="CP017476">
    <property type="protein sequence ID" value="AOW14095.1"/>
    <property type="molecule type" value="Genomic_DNA"/>
</dbReference>
<reference evidence="3 6" key="2">
    <citation type="submission" date="2016-10" db="EMBL/GenBank/DDBJ databases">
        <title>Hydorgenophaga sp. LPB0072 isolated from gastropod.</title>
        <authorList>
            <person name="Kim E."/>
            <person name="Yi H."/>
        </authorList>
    </citation>
    <scope>NUCLEOTIDE SEQUENCE [LARGE SCALE GENOMIC DNA]</scope>
    <source>
        <strain evidence="3 6">LPB0072</strain>
    </source>
</reference>
<gene>
    <name evidence="3" type="ORF">LPB072_15865</name>
    <name evidence="4" type="ORF">LPB72_09465</name>
</gene>
<name>A0A162P7R8_9BURK</name>
<feature type="compositionally biased region" description="Basic and acidic residues" evidence="1">
    <location>
        <begin position="229"/>
        <end position="238"/>
    </location>
</feature>
<organism evidence="3 6">
    <name type="scientific">Hydrogenophaga crassostreae</name>
    <dbReference type="NCBI Taxonomy" id="1763535"/>
    <lineage>
        <taxon>Bacteria</taxon>
        <taxon>Pseudomonadati</taxon>
        <taxon>Pseudomonadota</taxon>
        <taxon>Betaproteobacteria</taxon>
        <taxon>Burkholderiales</taxon>
        <taxon>Comamonadaceae</taxon>
        <taxon>Hydrogenophaga</taxon>
    </lineage>
</organism>
<keyword evidence="5" id="KW-1185">Reference proteome</keyword>
<dbReference type="Proteomes" id="UP000185657">
    <property type="component" value="Unassembled WGS sequence"/>
</dbReference>
<sequence length="293" mass="31385">MPTPSPFCRKTFAALAACALLSPLFSAPPAHAIGRLADVEVIDRDNGERLQVYRHQGEHWIAGRPGARYAISLHNRLPGRVLGVVSVDGVNAVSGETAAVYQTGYVLAGRQAYRVTGWRKSDRDVAAFEFAAAPASYAARTGRPDQMGVIGVALFREKAVPRPAPEIAPASPWGSAPLRGRRHSPDAPSPQAKSGPPAESSNRAEASGAAQDAATERMASAPQLGTGHGAREFDRVDHTTFERRRAQPDEVVRIRYDSRENLIAMGIIPQATVPPRPNPFPAGIPPRYVPDPS</sequence>
<feature type="signal peptide" evidence="2">
    <location>
        <begin position="1"/>
        <end position="32"/>
    </location>
</feature>
<dbReference type="AlphaFoldDB" id="A0A162P7R8"/>
<accession>A0A162P7R8</accession>
<evidence type="ECO:0000256" key="1">
    <source>
        <dbReference type="SAM" id="MobiDB-lite"/>
    </source>
</evidence>
<feature type="compositionally biased region" description="Pro residues" evidence="1">
    <location>
        <begin position="272"/>
        <end position="293"/>
    </location>
</feature>